<evidence type="ECO:0000256" key="5">
    <source>
        <dbReference type="ARBA" id="ARBA00023136"/>
    </source>
</evidence>
<dbReference type="PIRSF" id="PIRSF035875">
    <property type="entry name" value="RNase_BN"/>
    <property type="match status" value="1"/>
</dbReference>
<evidence type="ECO:0000256" key="2">
    <source>
        <dbReference type="ARBA" id="ARBA00022475"/>
    </source>
</evidence>
<keyword evidence="2" id="KW-1003">Cell membrane</keyword>
<reference evidence="7 8" key="1">
    <citation type="journal article" date="2022" name="IScience">
        <title>An ultrasensitive nanofiber-based assay for enzymatic hydrolysis and deep-sea microbial degradation of cellulose.</title>
        <authorList>
            <person name="Tsudome M."/>
            <person name="Tachioka M."/>
            <person name="Miyazaki M."/>
            <person name="Uchimura K."/>
            <person name="Tsuda M."/>
            <person name="Takaki Y."/>
            <person name="Deguchi S."/>
        </authorList>
    </citation>
    <scope>NUCLEOTIDE SEQUENCE [LARGE SCALE GENOMIC DNA]</scope>
    <source>
        <strain evidence="7 8">GE09</strain>
    </source>
</reference>
<proteinExistence type="predicted"/>
<dbReference type="PANTHER" id="PTHR30213">
    <property type="entry name" value="INNER MEMBRANE PROTEIN YHJD"/>
    <property type="match status" value="1"/>
</dbReference>
<keyword evidence="4 6" id="KW-1133">Transmembrane helix</keyword>
<dbReference type="AlphaFoldDB" id="A0AAN1WHW1"/>
<dbReference type="GO" id="GO:0005886">
    <property type="term" value="C:plasma membrane"/>
    <property type="evidence" value="ECO:0007669"/>
    <property type="project" value="UniProtKB-SubCell"/>
</dbReference>
<evidence type="ECO:0000256" key="3">
    <source>
        <dbReference type="ARBA" id="ARBA00022692"/>
    </source>
</evidence>
<protein>
    <submittedName>
        <fullName evidence="7">Membrane protein</fullName>
    </submittedName>
</protein>
<feature type="transmembrane region" description="Helical" evidence="6">
    <location>
        <begin position="105"/>
        <end position="125"/>
    </location>
</feature>
<dbReference type="InterPro" id="IPR017039">
    <property type="entry name" value="Virul_fac_BrkB"/>
</dbReference>
<feature type="transmembrane region" description="Helical" evidence="6">
    <location>
        <begin position="230"/>
        <end position="251"/>
    </location>
</feature>
<dbReference type="Pfam" id="PF03631">
    <property type="entry name" value="Virul_fac_BrkB"/>
    <property type="match status" value="1"/>
</dbReference>
<organism evidence="7 8">
    <name type="scientific">Marinagarivorans cellulosilyticus</name>
    <dbReference type="NCBI Taxonomy" id="2721545"/>
    <lineage>
        <taxon>Bacteria</taxon>
        <taxon>Pseudomonadati</taxon>
        <taxon>Pseudomonadota</taxon>
        <taxon>Gammaproteobacteria</taxon>
        <taxon>Cellvibrionales</taxon>
        <taxon>Cellvibrionaceae</taxon>
        <taxon>Marinagarivorans</taxon>
    </lineage>
</organism>
<dbReference type="KEGG" id="marq:MARGE09_P2100"/>
<dbReference type="NCBIfam" id="TIGR00765">
    <property type="entry name" value="yihY_not_rbn"/>
    <property type="match status" value="1"/>
</dbReference>
<feature type="transmembrane region" description="Helical" evidence="6">
    <location>
        <begin position="44"/>
        <end position="67"/>
    </location>
</feature>
<evidence type="ECO:0000256" key="1">
    <source>
        <dbReference type="ARBA" id="ARBA00004651"/>
    </source>
</evidence>
<name>A0AAN1WHW1_9GAMM</name>
<evidence type="ECO:0000256" key="6">
    <source>
        <dbReference type="SAM" id="Phobius"/>
    </source>
</evidence>
<feature type="transmembrane region" description="Helical" evidence="6">
    <location>
        <begin position="153"/>
        <end position="174"/>
    </location>
</feature>
<gene>
    <name evidence="7" type="ORF">MARGE09_P2100</name>
</gene>
<dbReference type="PANTHER" id="PTHR30213:SF1">
    <property type="entry name" value="INNER MEMBRANE PROTEIN YHJD"/>
    <property type="match status" value="1"/>
</dbReference>
<keyword evidence="5 6" id="KW-0472">Membrane</keyword>
<accession>A0AAN1WHW1</accession>
<dbReference type="Proteomes" id="UP001320119">
    <property type="component" value="Chromosome"/>
</dbReference>
<evidence type="ECO:0000256" key="4">
    <source>
        <dbReference type="ARBA" id="ARBA00022989"/>
    </source>
</evidence>
<dbReference type="RefSeq" id="WP_236981875.1">
    <property type="nucleotide sequence ID" value="NZ_AP023086.1"/>
</dbReference>
<feature type="transmembrane region" description="Helical" evidence="6">
    <location>
        <begin position="194"/>
        <end position="218"/>
    </location>
</feature>
<keyword evidence="8" id="KW-1185">Reference proteome</keyword>
<sequence>MNIKWLKDSKLYRAALPAWYFLKLLKQTTAAWWLRDPFRNSSVIAYYTIFSLPGLMVIIVNVLGYAFGTQRASDEILNQVKSTMGARVAESFNTIISSTLTNNDFTLSSAIGLATLLFGATGVFIQMQVSLNNIWGVEPHPKRAWLKFIKDRFFSFGIVLTVGFLLLVSLLLSTALSAVSTWLSYRFTLPLNTVFYAIDVCISLSVATFLFSAIFKFLPDVEIDWKDVWGGALLTSILFIVAKFLLSFYLAQSDPTSAYGAAGSIVLTMLWVSYSTMLLLFGAEFTRVYAQFRGERIQASEFAMQEQP</sequence>
<evidence type="ECO:0000313" key="8">
    <source>
        <dbReference type="Proteomes" id="UP001320119"/>
    </source>
</evidence>
<feature type="transmembrane region" description="Helical" evidence="6">
    <location>
        <begin position="257"/>
        <end position="283"/>
    </location>
</feature>
<dbReference type="EMBL" id="AP023086">
    <property type="protein sequence ID" value="BCD97899.1"/>
    <property type="molecule type" value="Genomic_DNA"/>
</dbReference>
<keyword evidence="3 6" id="KW-0812">Transmembrane</keyword>
<comment type="subcellular location">
    <subcellularLocation>
        <location evidence="1">Cell membrane</location>
        <topology evidence="1">Multi-pass membrane protein</topology>
    </subcellularLocation>
</comment>
<evidence type="ECO:0000313" key="7">
    <source>
        <dbReference type="EMBL" id="BCD97899.1"/>
    </source>
</evidence>